<reference evidence="3" key="1">
    <citation type="submission" date="2019-11" db="EMBL/GenBank/DDBJ databases">
        <authorList>
            <person name="Liu Y."/>
            <person name="Hou J."/>
            <person name="Li T.-Q."/>
            <person name="Guan C.-H."/>
            <person name="Wu X."/>
            <person name="Wu H.-Z."/>
            <person name="Ling F."/>
            <person name="Zhang R."/>
            <person name="Shi X.-G."/>
            <person name="Ren J.-P."/>
            <person name="Chen E.-F."/>
            <person name="Sun J.-M."/>
        </authorList>
    </citation>
    <scope>NUCLEOTIDE SEQUENCE</scope>
    <source>
        <strain evidence="3">Adult_tree_wgs_1</strain>
        <tissue evidence="3">Leaves</tissue>
    </source>
</reference>
<protein>
    <recommendedName>
        <fullName evidence="2">DUF4220 domain-containing protein</fullName>
    </recommendedName>
</protein>
<evidence type="ECO:0000259" key="2">
    <source>
        <dbReference type="Pfam" id="PF13968"/>
    </source>
</evidence>
<dbReference type="EMBL" id="WJXA01000007">
    <property type="protein sequence ID" value="KAF7138436.1"/>
    <property type="molecule type" value="Genomic_DNA"/>
</dbReference>
<dbReference type="OrthoDB" id="1689146at2759"/>
<name>A0A834LG85_RHOSS</name>
<accession>A0A834LG85</accession>
<evidence type="ECO:0000313" key="4">
    <source>
        <dbReference type="Proteomes" id="UP000626092"/>
    </source>
</evidence>
<dbReference type="InterPro" id="IPR025315">
    <property type="entry name" value="DUF4220"/>
</dbReference>
<keyword evidence="1" id="KW-1133">Transmembrane helix</keyword>
<dbReference type="Proteomes" id="UP000626092">
    <property type="component" value="Unassembled WGS sequence"/>
</dbReference>
<evidence type="ECO:0000313" key="3">
    <source>
        <dbReference type="EMBL" id="KAF7138436.1"/>
    </source>
</evidence>
<proteinExistence type="predicted"/>
<sequence length="595" mass="67394">MPCYRICQFNKNSYMTMLLYLFSDLLATIALGKLSKIKVDDKSKHKGHSNKTMSEESLRVMWAPLILFYLRGPDTITVLRAEENQLWMRHLIGLLTQGLKTAYALIITWNKEGLSLLALLVSVPGIIKYGERVWVVRSRSHDYKGFVKSDLDKIDTISASGLTANLGLLAYSWFQTLLPHNTSVDAFKLIEIELGLMYDMLFSKCDKPRGHLEGDHIITIILLARAIFSEIAGIIVQLVSDWAMVWACKNGSKWATWVLFLHEILNSKSQRWSGVMGQFSLWGFCENYKPLVCNTKWEWLFGREKMLKRFSSQKSPDQQLKDIIIRHLREKSERAAVVDTPQTSTNTVTHIDTSQTSTQKTANVNTVQTSTEKVTNVDELATSELKRGEGTVLRYDGGQQFKRSTELKLGQSIVIWHVATEVCYESDHPKNFGKNEVKLEVAKNLSDYMMYFLVACLDKFPFCNKYNGIMQDSADMKKLFHGGAVLNEGNTTNITMVNRAQRLVLDMKENPKRWDIMGSMWVEMLCDAARKCPELDRSNSSLKDEKDSGVKGVSSTVGDIVGNEIDEGQYVGGIQATMEELVLSKVEETLPDLLV</sequence>
<comment type="caution">
    <text evidence="3">The sequence shown here is derived from an EMBL/GenBank/DDBJ whole genome shotgun (WGS) entry which is preliminary data.</text>
</comment>
<dbReference type="Pfam" id="PF13968">
    <property type="entry name" value="DUF4220"/>
    <property type="match status" value="2"/>
</dbReference>
<feature type="domain" description="DUF4220" evidence="2">
    <location>
        <begin position="18"/>
        <end position="142"/>
    </location>
</feature>
<organism evidence="3 4">
    <name type="scientific">Rhododendron simsii</name>
    <name type="common">Sims's rhododendron</name>
    <dbReference type="NCBI Taxonomy" id="118357"/>
    <lineage>
        <taxon>Eukaryota</taxon>
        <taxon>Viridiplantae</taxon>
        <taxon>Streptophyta</taxon>
        <taxon>Embryophyta</taxon>
        <taxon>Tracheophyta</taxon>
        <taxon>Spermatophyta</taxon>
        <taxon>Magnoliopsida</taxon>
        <taxon>eudicotyledons</taxon>
        <taxon>Gunneridae</taxon>
        <taxon>Pentapetalae</taxon>
        <taxon>asterids</taxon>
        <taxon>Ericales</taxon>
        <taxon>Ericaceae</taxon>
        <taxon>Ericoideae</taxon>
        <taxon>Rhodoreae</taxon>
        <taxon>Rhododendron</taxon>
    </lineage>
</organism>
<keyword evidence="1" id="KW-0812">Transmembrane</keyword>
<evidence type="ECO:0000256" key="1">
    <source>
        <dbReference type="SAM" id="Phobius"/>
    </source>
</evidence>
<keyword evidence="4" id="KW-1185">Reference proteome</keyword>
<keyword evidence="1" id="KW-0472">Membrane</keyword>
<feature type="transmembrane region" description="Helical" evidence="1">
    <location>
        <begin position="14"/>
        <end position="34"/>
    </location>
</feature>
<gene>
    <name evidence="3" type="ORF">RHSIM_Rhsim07G0045600</name>
</gene>
<dbReference type="AlphaFoldDB" id="A0A834LG85"/>
<dbReference type="PANTHER" id="PTHR31325">
    <property type="entry name" value="OS01G0798800 PROTEIN-RELATED"/>
    <property type="match status" value="1"/>
</dbReference>
<feature type="domain" description="DUF4220" evidence="2">
    <location>
        <begin position="213"/>
        <end position="281"/>
    </location>
</feature>